<dbReference type="Pfam" id="PF20826">
    <property type="entry name" value="PHD_5"/>
    <property type="match status" value="1"/>
</dbReference>
<sequence length="364" mass="41688">MVKSQESIKEETVENLTVVEEEEDDEVTRCVCGETDPPDDSGLYIQCEQCSVWQHGYCVGITEGEDSAPDKYWCEQCKPELHSLYTTDLGEHRSIYKPVQQRKRQNRRSRREEESQTDATEGEDSTVAADTTSAVEDERPRKRHQRRKAGQAAKIEPDEEKRSLDRKRATSSAREEKQYQLMLEKALKESRRTSQPDEEPTNPGSAEEAIREEAPARRSKSGSASGTPATSSEDDSRRRARRGTQRKPRNRGSSYMSSNESSSGSTSDIGITKPVKPRIPTQKTTLNEMRRRVSAILEFISRTQLELSQDQMEKNQLVEFVENEAFIQRVETIFNNYDNSLKIMDDLTRTLLLWEKKYACEQTS</sequence>
<feature type="region of interest" description="Disordered" evidence="5">
    <location>
        <begin position="1"/>
        <end position="21"/>
    </location>
</feature>
<dbReference type="GO" id="GO:0033698">
    <property type="term" value="C:Rpd3L complex"/>
    <property type="evidence" value="ECO:0007669"/>
    <property type="project" value="TreeGrafter"/>
</dbReference>
<dbReference type="InterPro" id="IPR019786">
    <property type="entry name" value="Zinc_finger_PHD-type_CS"/>
</dbReference>
<evidence type="ECO:0000259" key="6">
    <source>
        <dbReference type="PROSITE" id="PS50016"/>
    </source>
</evidence>
<keyword evidence="1" id="KW-0479">Metal-binding</keyword>
<evidence type="ECO:0000256" key="5">
    <source>
        <dbReference type="SAM" id="MobiDB-lite"/>
    </source>
</evidence>
<dbReference type="InterPro" id="IPR001965">
    <property type="entry name" value="Znf_PHD"/>
</dbReference>
<evidence type="ECO:0000313" key="8">
    <source>
        <dbReference type="Proteomes" id="UP000190831"/>
    </source>
</evidence>
<organism evidence="7 8">
    <name type="scientific">Lachancea fermentati</name>
    <name type="common">Zygosaccharomyces fermentati</name>
    <dbReference type="NCBI Taxonomy" id="4955"/>
    <lineage>
        <taxon>Eukaryota</taxon>
        <taxon>Fungi</taxon>
        <taxon>Dikarya</taxon>
        <taxon>Ascomycota</taxon>
        <taxon>Saccharomycotina</taxon>
        <taxon>Saccharomycetes</taxon>
        <taxon>Saccharomycetales</taxon>
        <taxon>Saccharomycetaceae</taxon>
        <taxon>Lachancea</taxon>
    </lineage>
</organism>
<keyword evidence="2 4" id="KW-0863">Zinc-finger</keyword>
<evidence type="ECO:0000256" key="4">
    <source>
        <dbReference type="PROSITE-ProRule" id="PRU00146"/>
    </source>
</evidence>
<accession>A0A1G4M9G4</accession>
<dbReference type="InterPro" id="IPR019787">
    <property type="entry name" value="Znf_PHD-finger"/>
</dbReference>
<dbReference type="AlphaFoldDB" id="A0A1G4M9G4"/>
<dbReference type="GO" id="GO:0061188">
    <property type="term" value="P:negative regulation of rDNA heterochromatin formation"/>
    <property type="evidence" value="ECO:0007669"/>
    <property type="project" value="TreeGrafter"/>
</dbReference>
<dbReference type="OMA" id="PEKYWCE"/>
<proteinExistence type="predicted"/>
<dbReference type="PROSITE" id="PS50016">
    <property type="entry name" value="ZF_PHD_2"/>
    <property type="match status" value="1"/>
</dbReference>
<dbReference type="Proteomes" id="UP000190831">
    <property type="component" value="Chromosome C"/>
</dbReference>
<dbReference type="PROSITE" id="PS01359">
    <property type="entry name" value="ZF_PHD_1"/>
    <property type="match status" value="1"/>
</dbReference>
<dbReference type="SUPFAM" id="SSF57903">
    <property type="entry name" value="FYVE/PHD zinc finger"/>
    <property type="match status" value="1"/>
</dbReference>
<dbReference type="GO" id="GO:0061186">
    <property type="term" value="P:negative regulation of silent mating-type cassette heterochromatin formation"/>
    <property type="evidence" value="ECO:0007669"/>
    <property type="project" value="TreeGrafter"/>
</dbReference>
<dbReference type="PANTHER" id="PTHR47793:SF1">
    <property type="entry name" value="HISTONE DEACETYLASE COMPLEX SUBUNIT CTI6"/>
    <property type="match status" value="1"/>
</dbReference>
<dbReference type="STRING" id="4955.A0A1G4M9G4"/>
<keyword evidence="3" id="KW-0862">Zinc</keyword>
<dbReference type="Gene3D" id="3.30.40.10">
    <property type="entry name" value="Zinc/RING finger domain, C3HC4 (zinc finger)"/>
    <property type="match status" value="1"/>
</dbReference>
<evidence type="ECO:0000313" key="7">
    <source>
        <dbReference type="EMBL" id="SCW00502.1"/>
    </source>
</evidence>
<dbReference type="EMBL" id="LT598485">
    <property type="protein sequence ID" value="SCW00502.1"/>
    <property type="molecule type" value="Genomic_DNA"/>
</dbReference>
<dbReference type="CDD" id="cd15550">
    <property type="entry name" value="PHD_MLL5"/>
    <property type="match status" value="1"/>
</dbReference>
<dbReference type="GO" id="GO:0008270">
    <property type="term" value="F:zinc ion binding"/>
    <property type="evidence" value="ECO:0007669"/>
    <property type="project" value="UniProtKB-KW"/>
</dbReference>
<evidence type="ECO:0000256" key="3">
    <source>
        <dbReference type="ARBA" id="ARBA00022833"/>
    </source>
</evidence>
<gene>
    <name evidence="7" type="ORF">LAFE_0C05600G</name>
</gene>
<reference evidence="7 8" key="1">
    <citation type="submission" date="2016-03" db="EMBL/GenBank/DDBJ databases">
        <authorList>
            <person name="Devillers H."/>
        </authorList>
    </citation>
    <scope>NUCLEOTIDE SEQUENCE [LARGE SCALE GENOMIC DNA]</scope>
    <source>
        <strain evidence="7">CBS 6772</strain>
    </source>
</reference>
<evidence type="ECO:0000256" key="2">
    <source>
        <dbReference type="ARBA" id="ARBA00022771"/>
    </source>
</evidence>
<feature type="compositionally biased region" description="Basic and acidic residues" evidence="5">
    <location>
        <begin position="155"/>
        <end position="178"/>
    </location>
</feature>
<keyword evidence="8" id="KW-1185">Reference proteome</keyword>
<dbReference type="SMART" id="SM00249">
    <property type="entry name" value="PHD"/>
    <property type="match status" value="1"/>
</dbReference>
<evidence type="ECO:0000256" key="1">
    <source>
        <dbReference type="ARBA" id="ARBA00022723"/>
    </source>
</evidence>
<dbReference type="InterPro" id="IPR013083">
    <property type="entry name" value="Znf_RING/FYVE/PHD"/>
</dbReference>
<name>A0A1G4M9G4_LACFM</name>
<dbReference type="GO" id="GO:0070210">
    <property type="term" value="C:Rpd3L-Expanded complex"/>
    <property type="evidence" value="ECO:0007669"/>
    <property type="project" value="TreeGrafter"/>
</dbReference>
<feature type="compositionally biased region" description="Basic residues" evidence="5">
    <location>
        <begin position="100"/>
        <end position="109"/>
    </location>
</feature>
<protein>
    <submittedName>
        <fullName evidence="7">LAFE_0C05600g1_1</fullName>
    </submittedName>
</protein>
<feature type="compositionally biased region" description="Basic residues" evidence="5">
    <location>
        <begin position="238"/>
        <end position="250"/>
    </location>
</feature>
<feature type="compositionally biased region" description="Low complexity" evidence="5">
    <location>
        <begin position="253"/>
        <end position="267"/>
    </location>
</feature>
<dbReference type="OrthoDB" id="418595at2759"/>
<dbReference type="InterPro" id="IPR053051">
    <property type="entry name" value="HDAC_complex_subunit"/>
</dbReference>
<dbReference type="FunFam" id="3.30.40.10:FF:000593">
    <property type="entry name" value="Cti6p"/>
    <property type="match status" value="1"/>
</dbReference>
<feature type="region of interest" description="Disordered" evidence="5">
    <location>
        <begin position="95"/>
        <end position="277"/>
    </location>
</feature>
<feature type="domain" description="PHD-type" evidence="6">
    <location>
        <begin position="27"/>
        <end position="80"/>
    </location>
</feature>
<feature type="compositionally biased region" description="Basic and acidic residues" evidence="5">
    <location>
        <begin position="1"/>
        <end position="12"/>
    </location>
</feature>
<feature type="compositionally biased region" description="Low complexity" evidence="5">
    <location>
        <begin position="221"/>
        <end position="231"/>
    </location>
</feature>
<feature type="compositionally biased region" description="Basic and acidic residues" evidence="5">
    <location>
        <begin position="185"/>
        <end position="195"/>
    </location>
</feature>
<dbReference type="PANTHER" id="PTHR47793">
    <property type="entry name" value="HISTONE DEACETYLASE COMPLEX SUBUNIT CTI6"/>
    <property type="match status" value="1"/>
</dbReference>
<dbReference type="InterPro" id="IPR011011">
    <property type="entry name" value="Znf_FYVE_PHD"/>
</dbReference>